<dbReference type="EMBL" id="JAZHOF010000002">
    <property type="protein sequence ID" value="MEJ8571085.1"/>
    <property type="molecule type" value="Genomic_DNA"/>
</dbReference>
<evidence type="ECO:0000256" key="1">
    <source>
        <dbReference type="SAM" id="MobiDB-lite"/>
    </source>
</evidence>
<reference evidence="3 4" key="1">
    <citation type="submission" date="2024-02" db="EMBL/GenBank/DDBJ databases">
        <title>Genome analysis and characterization of Microbaculum marinisediminis sp. nov., isolated from marine sediment.</title>
        <authorList>
            <person name="Du Z.-J."/>
            <person name="Ye Y.-Q."/>
            <person name="Zhang Z.-R."/>
            <person name="Yuan S.-M."/>
            <person name="Zhang X.-Y."/>
        </authorList>
    </citation>
    <scope>NUCLEOTIDE SEQUENCE [LARGE SCALE GENOMIC DNA]</scope>
    <source>
        <strain evidence="3 4">SDUM1044001</strain>
    </source>
</reference>
<dbReference type="InterPro" id="IPR018968">
    <property type="entry name" value="Phasin"/>
</dbReference>
<evidence type="ECO:0000313" key="3">
    <source>
        <dbReference type="EMBL" id="MEJ8571085.1"/>
    </source>
</evidence>
<feature type="domain" description="Phasin" evidence="2">
    <location>
        <begin position="30"/>
        <end position="113"/>
    </location>
</feature>
<dbReference type="AlphaFoldDB" id="A0AAW9RS22"/>
<name>A0AAW9RS22_9HYPH</name>
<keyword evidence="4" id="KW-1185">Reference proteome</keyword>
<evidence type="ECO:0000313" key="4">
    <source>
        <dbReference type="Proteomes" id="UP001378188"/>
    </source>
</evidence>
<accession>A0AAW9RS22</accession>
<dbReference type="Pfam" id="PF09361">
    <property type="entry name" value="Phasin_2"/>
    <property type="match status" value="1"/>
</dbReference>
<feature type="region of interest" description="Disordered" evidence="1">
    <location>
        <begin position="104"/>
        <end position="126"/>
    </location>
</feature>
<protein>
    <submittedName>
        <fullName evidence="3">Phasin family protein</fullName>
    </submittedName>
</protein>
<organism evidence="3 4">
    <name type="scientific">Microbaculum marinum</name>
    <dbReference type="NCBI Taxonomy" id="1764581"/>
    <lineage>
        <taxon>Bacteria</taxon>
        <taxon>Pseudomonadati</taxon>
        <taxon>Pseudomonadota</taxon>
        <taxon>Alphaproteobacteria</taxon>
        <taxon>Hyphomicrobiales</taxon>
        <taxon>Tepidamorphaceae</taxon>
        <taxon>Microbaculum</taxon>
    </lineage>
</organism>
<sequence>MTDRFEIPESMRDFAEKSVDHARKAFDDYIASAQKAVGTLESSAADAQGTARSFGEKTIAFAEENMASSFEYARNMVNAQSVDDMMRIQNDFIERQMAILARQSQDLSEAASASPRSRGRDTRGGT</sequence>
<proteinExistence type="predicted"/>
<gene>
    <name evidence="3" type="ORF">V3328_06355</name>
</gene>
<comment type="caution">
    <text evidence="3">The sequence shown here is derived from an EMBL/GenBank/DDBJ whole genome shotgun (WGS) entry which is preliminary data.</text>
</comment>
<evidence type="ECO:0000259" key="2">
    <source>
        <dbReference type="Pfam" id="PF09361"/>
    </source>
</evidence>
<dbReference type="Proteomes" id="UP001378188">
    <property type="component" value="Unassembled WGS sequence"/>
</dbReference>
<dbReference type="RefSeq" id="WP_340328771.1">
    <property type="nucleotide sequence ID" value="NZ_JAZHOF010000002.1"/>
</dbReference>